<feature type="region of interest" description="Disordered" evidence="1">
    <location>
        <begin position="87"/>
        <end position="106"/>
    </location>
</feature>
<feature type="compositionally biased region" description="Polar residues" evidence="1">
    <location>
        <begin position="547"/>
        <end position="557"/>
    </location>
</feature>
<gene>
    <name evidence="2" type="ORF">IWW36_003390</name>
</gene>
<feature type="region of interest" description="Disordered" evidence="1">
    <location>
        <begin position="166"/>
        <end position="328"/>
    </location>
</feature>
<comment type="caution">
    <text evidence="2">The sequence shown here is derived from an EMBL/GenBank/DDBJ whole genome shotgun (WGS) entry which is preliminary data.</text>
</comment>
<feature type="compositionally biased region" description="Low complexity" evidence="1">
    <location>
        <begin position="22"/>
        <end position="31"/>
    </location>
</feature>
<reference evidence="2" key="1">
    <citation type="submission" date="2022-07" db="EMBL/GenBank/DDBJ databases">
        <title>Phylogenomic reconstructions and comparative analyses of Kickxellomycotina fungi.</title>
        <authorList>
            <person name="Reynolds N.K."/>
            <person name="Stajich J.E."/>
            <person name="Barry K."/>
            <person name="Grigoriev I.V."/>
            <person name="Crous P."/>
            <person name="Smith M.E."/>
        </authorList>
    </citation>
    <scope>NUCLEOTIDE SEQUENCE</scope>
    <source>
        <strain evidence="2">NRRL 1566</strain>
    </source>
</reference>
<dbReference type="EMBL" id="JANBUW010000186">
    <property type="protein sequence ID" value="KAJ2848293.1"/>
    <property type="molecule type" value="Genomic_DNA"/>
</dbReference>
<dbReference type="OrthoDB" id="5574788at2759"/>
<dbReference type="AlphaFoldDB" id="A0A9W8I7W2"/>
<organism evidence="2 3">
    <name type="scientific">Coemansia brasiliensis</name>
    <dbReference type="NCBI Taxonomy" id="2650707"/>
    <lineage>
        <taxon>Eukaryota</taxon>
        <taxon>Fungi</taxon>
        <taxon>Fungi incertae sedis</taxon>
        <taxon>Zoopagomycota</taxon>
        <taxon>Kickxellomycotina</taxon>
        <taxon>Kickxellomycetes</taxon>
        <taxon>Kickxellales</taxon>
        <taxon>Kickxellaceae</taxon>
        <taxon>Coemansia</taxon>
    </lineage>
</organism>
<sequence length="669" mass="72334">MANGKSTGAGSRKRGGRKARSRGSGEPRSSGALEAGTADDNTDHATSENALETVATESDDNRKVSIPSVGSTGKQVQQLFTVGTFDEEDHGSALPTGSRATEPGLPANAVIHNNREMRKPMFTMGSHSEASDIDVPVDTKAEGAGQASAGSHQLHACKATTGLSRLGHSEPAACDSGPAHESRLASAPPEASERAQRGRSRTIQSRDAHSKMRKKVASKKSHVKKATSSAALRSRMRANTALRRESQPNEHSRDSAGDSSYVDYSDDADGSEPAPAPPRSQHSSTATLGDAEDSATTASIDSPRPELQSSQDPEPPQPDPEPRTQRRDEHAGAFVAKNIKRNMESQRQQVLVEQEEEDMEITCALLTGMPRRRNRPPGMAPHAFLAPDTHAYNLQVHRSERAYAHVRATAHPLLKCISRCVALREHRVAACEMPRSRRPPLEPRSHARAEWWESLMPPPPTRTPELPSWALPLDSAKCAVYDMQTHDPACGHVRELRARAADLRISRQHPAPAARAVSGETWHGRRIPGLLSVRSFPMPLNLAATRSDTETWTSSPDSAVIPRSNPLAPPYRRYGTVYGHTSANPANGPNGFLINGSALRRQDSLQTSHPNTASILENDPRRSSYFDRLSIEEDRPQPAASATQPNPVALLRRVISGLTGGNANFGSSQ</sequence>
<accession>A0A9W8I7W2</accession>
<feature type="region of interest" description="Disordered" evidence="1">
    <location>
        <begin position="1"/>
        <end position="75"/>
    </location>
</feature>
<proteinExistence type="predicted"/>
<keyword evidence="3" id="KW-1185">Reference proteome</keyword>
<feature type="compositionally biased region" description="Basic residues" evidence="1">
    <location>
        <begin position="211"/>
        <end position="225"/>
    </location>
</feature>
<evidence type="ECO:0000256" key="1">
    <source>
        <dbReference type="SAM" id="MobiDB-lite"/>
    </source>
</evidence>
<feature type="compositionally biased region" description="Basic residues" evidence="1">
    <location>
        <begin position="11"/>
        <end position="21"/>
    </location>
</feature>
<dbReference type="Proteomes" id="UP001139887">
    <property type="component" value="Unassembled WGS sequence"/>
</dbReference>
<feature type="compositionally biased region" description="Basic and acidic residues" evidence="1">
    <location>
        <begin position="242"/>
        <end position="256"/>
    </location>
</feature>
<evidence type="ECO:0000313" key="3">
    <source>
        <dbReference type="Proteomes" id="UP001139887"/>
    </source>
</evidence>
<protein>
    <submittedName>
        <fullName evidence="2">Uncharacterized protein</fullName>
    </submittedName>
</protein>
<feature type="compositionally biased region" description="Low complexity" evidence="1">
    <location>
        <begin position="1"/>
        <end position="10"/>
    </location>
</feature>
<evidence type="ECO:0000313" key="2">
    <source>
        <dbReference type="EMBL" id="KAJ2848293.1"/>
    </source>
</evidence>
<feature type="region of interest" description="Disordered" evidence="1">
    <location>
        <begin position="126"/>
        <end position="153"/>
    </location>
</feature>
<name>A0A9W8I7W2_9FUNG</name>
<feature type="region of interest" description="Disordered" evidence="1">
    <location>
        <begin position="547"/>
        <end position="566"/>
    </location>
</feature>